<proteinExistence type="predicted"/>
<name>A0AC61L0J2_9EURY</name>
<gene>
    <name evidence="1" type="ORF">C4B59_11720</name>
</gene>
<evidence type="ECO:0000313" key="2">
    <source>
        <dbReference type="Proteomes" id="UP000248329"/>
    </source>
</evidence>
<comment type="caution">
    <text evidence="1">The sequence shown here is derived from an EMBL/GenBank/DDBJ whole genome shotgun (WGS) entry which is preliminary data.</text>
</comment>
<evidence type="ECO:0000313" key="1">
    <source>
        <dbReference type="EMBL" id="PXF59320.1"/>
    </source>
</evidence>
<protein>
    <submittedName>
        <fullName evidence="1">Uncharacterized protein</fullName>
    </submittedName>
</protein>
<dbReference type="EMBL" id="PQXF01000026">
    <property type="protein sequence ID" value="PXF59320.1"/>
    <property type="molecule type" value="Genomic_DNA"/>
</dbReference>
<organism evidence="1 2">
    <name type="scientific">Candidatus Methanogaster sp</name>
    <dbReference type="NCBI Taxonomy" id="3386292"/>
    <lineage>
        <taxon>Archaea</taxon>
        <taxon>Methanobacteriati</taxon>
        <taxon>Methanobacteriota</taxon>
        <taxon>Stenosarchaea group</taxon>
        <taxon>Methanomicrobia</taxon>
        <taxon>Methanosarcinales</taxon>
        <taxon>ANME-2 cluster</taxon>
        <taxon>Candidatus Methanogasteraceae</taxon>
        <taxon>Candidatus Methanogaster</taxon>
    </lineage>
</organism>
<dbReference type="Proteomes" id="UP000248329">
    <property type="component" value="Unassembled WGS sequence"/>
</dbReference>
<sequence>MTLEQVVAHIFRKKGKVTSISEFVFALSLDLKWFSPDQAESVLANAEQRELVRITGEVVEPLFDIHSVEIPVDFRPDQSILYRQERSIDATAPRDEVLLEETKEESDESTVIDRLVEQLSGVKSKQEVIRLINDAQERLGIVETDAVALLVAKTCGIDVSGMIDEVYDRLVRSKT</sequence>
<accession>A0AC61L0J2</accession>
<reference evidence="1" key="1">
    <citation type="submission" date="2018-01" db="EMBL/GenBank/DDBJ databases">
        <authorList>
            <person name="Krukenberg V."/>
        </authorList>
    </citation>
    <scope>NUCLEOTIDE SEQUENCE</scope>
    <source>
        <strain evidence="1">E20ANME2</strain>
    </source>
</reference>